<protein>
    <submittedName>
        <fullName evidence="7">EamA family transporter</fullName>
    </submittedName>
</protein>
<evidence type="ECO:0000313" key="8">
    <source>
        <dbReference type="Proteomes" id="UP000229897"/>
    </source>
</evidence>
<reference evidence="7" key="1">
    <citation type="submission" date="2017-10" db="EMBL/GenBank/DDBJ databases">
        <title>Massilia psychrophilum sp. nov., a novel purple-pigmented bacterium isolated from Tianshan glacier, Xinjiang Municipality, China.</title>
        <authorList>
            <person name="Wang H."/>
        </authorList>
    </citation>
    <scope>NUCLEOTIDE SEQUENCE [LARGE SCALE GENOMIC DNA]</scope>
    <source>
        <strain evidence="7">B2</strain>
    </source>
</reference>
<keyword evidence="8" id="KW-1185">Reference proteome</keyword>
<evidence type="ECO:0000259" key="6">
    <source>
        <dbReference type="Pfam" id="PF00892"/>
    </source>
</evidence>
<keyword evidence="2 5" id="KW-0812">Transmembrane</keyword>
<dbReference type="PANTHER" id="PTHR22911:SF6">
    <property type="entry name" value="SOLUTE CARRIER FAMILY 35 MEMBER G1"/>
    <property type="match status" value="1"/>
</dbReference>
<organism evidence="7 8">
    <name type="scientific">Massilia violaceinigra</name>
    <dbReference type="NCBI Taxonomy" id="2045208"/>
    <lineage>
        <taxon>Bacteria</taxon>
        <taxon>Pseudomonadati</taxon>
        <taxon>Pseudomonadota</taxon>
        <taxon>Betaproteobacteria</taxon>
        <taxon>Burkholderiales</taxon>
        <taxon>Oxalobacteraceae</taxon>
        <taxon>Telluria group</taxon>
        <taxon>Massilia</taxon>
    </lineage>
</organism>
<name>A0A2D2DHB2_9BURK</name>
<feature type="transmembrane region" description="Helical" evidence="5">
    <location>
        <begin position="215"/>
        <end position="234"/>
    </location>
</feature>
<feature type="transmembrane region" description="Helical" evidence="5">
    <location>
        <begin position="60"/>
        <end position="80"/>
    </location>
</feature>
<accession>A0A2D2DHB2</accession>
<evidence type="ECO:0000256" key="4">
    <source>
        <dbReference type="ARBA" id="ARBA00023136"/>
    </source>
</evidence>
<dbReference type="AlphaFoldDB" id="A0A2D2DHB2"/>
<dbReference type="InterPro" id="IPR000620">
    <property type="entry name" value="EamA_dom"/>
</dbReference>
<evidence type="ECO:0000313" key="7">
    <source>
        <dbReference type="EMBL" id="ATQ74376.1"/>
    </source>
</evidence>
<evidence type="ECO:0000256" key="2">
    <source>
        <dbReference type="ARBA" id="ARBA00022692"/>
    </source>
</evidence>
<gene>
    <name evidence="7" type="ORF">CR152_07545</name>
</gene>
<dbReference type="OrthoDB" id="8524934at2"/>
<feature type="transmembrane region" description="Helical" evidence="5">
    <location>
        <begin position="117"/>
        <end position="138"/>
    </location>
</feature>
<feature type="transmembrane region" description="Helical" evidence="5">
    <location>
        <begin position="27"/>
        <end position="48"/>
    </location>
</feature>
<dbReference type="KEGG" id="mass:CR152_07545"/>
<evidence type="ECO:0000256" key="3">
    <source>
        <dbReference type="ARBA" id="ARBA00022989"/>
    </source>
</evidence>
<dbReference type="SUPFAM" id="SSF103481">
    <property type="entry name" value="Multidrug resistance efflux transporter EmrE"/>
    <property type="match status" value="2"/>
</dbReference>
<feature type="domain" description="EamA" evidence="6">
    <location>
        <begin position="145"/>
        <end position="281"/>
    </location>
</feature>
<keyword evidence="4 5" id="KW-0472">Membrane</keyword>
<dbReference type="PANTHER" id="PTHR22911">
    <property type="entry name" value="ACYL-MALONYL CONDENSING ENZYME-RELATED"/>
    <property type="match status" value="1"/>
</dbReference>
<evidence type="ECO:0000256" key="5">
    <source>
        <dbReference type="SAM" id="Phobius"/>
    </source>
</evidence>
<dbReference type="Proteomes" id="UP000229897">
    <property type="component" value="Chromosome"/>
</dbReference>
<feature type="transmembrane region" description="Helical" evidence="5">
    <location>
        <begin position="92"/>
        <end position="110"/>
    </location>
</feature>
<feature type="transmembrane region" description="Helical" evidence="5">
    <location>
        <begin position="241"/>
        <end position="261"/>
    </location>
</feature>
<keyword evidence="3 5" id="KW-1133">Transmembrane helix</keyword>
<dbReference type="EMBL" id="CP024608">
    <property type="protein sequence ID" value="ATQ74376.1"/>
    <property type="molecule type" value="Genomic_DNA"/>
</dbReference>
<sequence length="304" mass="32748">MAALWILVASFLFSLMGAAVKLASSEYSVAEIVFYRGLVGIILLYFFIRHQGGRLRTEHLAGHLWRGAIGVVSLWMWFYAATKLPLATAVTLNYMSPIWTAVAVIAFGWWQGGQRIALPLLAAIGVSFGGVILALRPAFEAQQWFGALMALLSGVLAAVAYTMVRRLSRAGEPEYRVVFYFLAVNIAAGLAGSLLPGGSPDGAAWHAHSPRGAALLLFIGASGVFAQMALTRAWRTGKVLVVANLQYTGIVFSSVWGILIWHDVFDWHVWLGMALILASSIAATFYNTVTEKRAAAAASAGVDQ</sequence>
<proteinExistence type="predicted"/>
<dbReference type="Pfam" id="PF00892">
    <property type="entry name" value="EamA"/>
    <property type="match status" value="2"/>
</dbReference>
<feature type="transmembrane region" description="Helical" evidence="5">
    <location>
        <begin position="267"/>
        <end position="286"/>
    </location>
</feature>
<evidence type="ECO:0000256" key="1">
    <source>
        <dbReference type="ARBA" id="ARBA00004141"/>
    </source>
</evidence>
<feature type="transmembrane region" description="Helical" evidence="5">
    <location>
        <begin position="144"/>
        <end position="164"/>
    </location>
</feature>
<feature type="domain" description="EamA" evidence="6">
    <location>
        <begin position="2"/>
        <end position="135"/>
    </location>
</feature>
<dbReference type="RefSeq" id="WP_099874360.1">
    <property type="nucleotide sequence ID" value="NZ_CP024608.1"/>
</dbReference>
<dbReference type="InterPro" id="IPR037185">
    <property type="entry name" value="EmrE-like"/>
</dbReference>
<comment type="subcellular location">
    <subcellularLocation>
        <location evidence="1">Membrane</location>
        <topology evidence="1">Multi-pass membrane protein</topology>
    </subcellularLocation>
</comment>
<feature type="transmembrane region" description="Helical" evidence="5">
    <location>
        <begin position="176"/>
        <end position="195"/>
    </location>
</feature>
<dbReference type="GO" id="GO:0016020">
    <property type="term" value="C:membrane"/>
    <property type="evidence" value="ECO:0007669"/>
    <property type="project" value="UniProtKB-SubCell"/>
</dbReference>